<feature type="transmembrane region" description="Helical" evidence="5">
    <location>
        <begin position="68"/>
        <end position="97"/>
    </location>
</feature>
<gene>
    <name evidence="7" type="ORF">MNBD_GAMMA12-3052</name>
</gene>
<evidence type="ECO:0000256" key="4">
    <source>
        <dbReference type="ARBA" id="ARBA00023136"/>
    </source>
</evidence>
<comment type="subcellular location">
    <subcellularLocation>
        <location evidence="1">Membrane</location>
        <topology evidence="1">Multi-pass membrane protein</topology>
    </subcellularLocation>
</comment>
<dbReference type="Pfam" id="PF04893">
    <property type="entry name" value="Yip1"/>
    <property type="match status" value="1"/>
</dbReference>
<proteinExistence type="predicted"/>
<dbReference type="InterPro" id="IPR006977">
    <property type="entry name" value="Yip1_dom"/>
</dbReference>
<dbReference type="AlphaFoldDB" id="A0A3B0Y971"/>
<dbReference type="EMBL" id="UOFL01000034">
    <property type="protein sequence ID" value="VAW72097.1"/>
    <property type="molecule type" value="Genomic_DNA"/>
</dbReference>
<evidence type="ECO:0000256" key="5">
    <source>
        <dbReference type="SAM" id="Phobius"/>
    </source>
</evidence>
<name>A0A3B0Y971_9ZZZZ</name>
<evidence type="ECO:0000259" key="6">
    <source>
        <dbReference type="Pfam" id="PF04893"/>
    </source>
</evidence>
<feature type="transmembrane region" description="Helical" evidence="5">
    <location>
        <begin position="28"/>
        <end position="48"/>
    </location>
</feature>
<reference evidence="7" key="1">
    <citation type="submission" date="2018-06" db="EMBL/GenBank/DDBJ databases">
        <authorList>
            <person name="Zhirakovskaya E."/>
        </authorList>
    </citation>
    <scope>NUCLEOTIDE SEQUENCE</scope>
</reference>
<keyword evidence="4 5" id="KW-0472">Membrane</keyword>
<feature type="transmembrane region" description="Helical" evidence="5">
    <location>
        <begin position="166"/>
        <end position="191"/>
    </location>
</feature>
<evidence type="ECO:0000256" key="2">
    <source>
        <dbReference type="ARBA" id="ARBA00022692"/>
    </source>
</evidence>
<organism evidence="7">
    <name type="scientific">hydrothermal vent metagenome</name>
    <dbReference type="NCBI Taxonomy" id="652676"/>
    <lineage>
        <taxon>unclassified sequences</taxon>
        <taxon>metagenomes</taxon>
        <taxon>ecological metagenomes</taxon>
    </lineage>
</organism>
<feature type="domain" description="Yip1" evidence="6">
    <location>
        <begin position="8"/>
        <end position="183"/>
    </location>
</feature>
<sequence>MLLSHIVGLFKDPESEWKKIRKENCSVGKCYCSHVLLLAVIPPLSFFIGLSQVGWTVGSSNVVEKLTVLIALTYSILMFISILVGIFSMGAMVYWMSKTYGEQQALPRCIGLAAYSLTPILLIGIMGIYPILWLNMLASLPALAYSIYLLYTGVPVMMGISKDRGFLFSSAVLAAGLVMLVAMMVVTVILWDFGLAPRYAN</sequence>
<protein>
    <recommendedName>
        <fullName evidence="6">Yip1 domain-containing protein</fullName>
    </recommendedName>
</protein>
<evidence type="ECO:0000256" key="3">
    <source>
        <dbReference type="ARBA" id="ARBA00022989"/>
    </source>
</evidence>
<feature type="transmembrane region" description="Helical" evidence="5">
    <location>
        <begin position="109"/>
        <end position="131"/>
    </location>
</feature>
<accession>A0A3B0Y971</accession>
<evidence type="ECO:0000256" key="1">
    <source>
        <dbReference type="ARBA" id="ARBA00004141"/>
    </source>
</evidence>
<feature type="transmembrane region" description="Helical" evidence="5">
    <location>
        <begin position="137"/>
        <end position="154"/>
    </location>
</feature>
<evidence type="ECO:0000313" key="7">
    <source>
        <dbReference type="EMBL" id="VAW72097.1"/>
    </source>
</evidence>
<keyword evidence="3 5" id="KW-1133">Transmembrane helix</keyword>
<dbReference type="GO" id="GO:0016020">
    <property type="term" value="C:membrane"/>
    <property type="evidence" value="ECO:0007669"/>
    <property type="project" value="UniProtKB-SubCell"/>
</dbReference>
<keyword evidence="2 5" id="KW-0812">Transmembrane</keyword>